<dbReference type="SMART" id="SM00343">
    <property type="entry name" value="ZnF_C2HC"/>
    <property type="match status" value="2"/>
</dbReference>
<evidence type="ECO:0000256" key="1">
    <source>
        <dbReference type="PROSITE-ProRule" id="PRU00047"/>
    </source>
</evidence>
<dbReference type="InterPro" id="IPR001878">
    <property type="entry name" value="Znf_CCHC"/>
</dbReference>
<evidence type="ECO:0000256" key="2">
    <source>
        <dbReference type="SAM" id="MobiDB-lite"/>
    </source>
</evidence>
<dbReference type="PROSITE" id="PS50158">
    <property type="entry name" value="ZF_CCHC"/>
    <property type="match status" value="1"/>
</dbReference>
<proteinExistence type="predicted"/>
<dbReference type="GO" id="GO:0003676">
    <property type="term" value="F:nucleic acid binding"/>
    <property type="evidence" value="ECO:0007669"/>
    <property type="project" value="InterPro"/>
</dbReference>
<organism evidence="4">
    <name type="scientific">Tanacetum cinerariifolium</name>
    <name type="common">Dalmatian daisy</name>
    <name type="synonym">Chrysanthemum cinerariifolium</name>
    <dbReference type="NCBI Taxonomy" id="118510"/>
    <lineage>
        <taxon>Eukaryota</taxon>
        <taxon>Viridiplantae</taxon>
        <taxon>Streptophyta</taxon>
        <taxon>Embryophyta</taxon>
        <taxon>Tracheophyta</taxon>
        <taxon>Spermatophyta</taxon>
        <taxon>Magnoliopsida</taxon>
        <taxon>eudicotyledons</taxon>
        <taxon>Gunneridae</taxon>
        <taxon>Pentapetalae</taxon>
        <taxon>asterids</taxon>
        <taxon>campanulids</taxon>
        <taxon>Asterales</taxon>
        <taxon>Asteraceae</taxon>
        <taxon>Asteroideae</taxon>
        <taxon>Anthemideae</taxon>
        <taxon>Anthemidinae</taxon>
        <taxon>Tanacetum</taxon>
    </lineage>
</organism>
<keyword evidence="1" id="KW-0862">Zinc</keyword>
<dbReference type="AlphaFoldDB" id="A0A699IKH8"/>
<name>A0A699IKH8_TANCI</name>
<dbReference type="SUPFAM" id="SSF57756">
    <property type="entry name" value="Retrovirus zinc finger-like domains"/>
    <property type="match status" value="1"/>
</dbReference>
<keyword evidence="1" id="KW-0863">Zinc-finger</keyword>
<gene>
    <name evidence="4" type="ORF">Tci_528838</name>
</gene>
<evidence type="ECO:0000313" key="4">
    <source>
        <dbReference type="EMBL" id="GEZ56865.1"/>
    </source>
</evidence>
<keyword evidence="1" id="KW-0479">Metal-binding</keyword>
<dbReference type="Gene3D" id="4.10.60.10">
    <property type="entry name" value="Zinc finger, CCHC-type"/>
    <property type="match status" value="1"/>
</dbReference>
<feature type="region of interest" description="Disordered" evidence="2">
    <location>
        <begin position="1"/>
        <end position="41"/>
    </location>
</feature>
<reference evidence="4" key="1">
    <citation type="journal article" date="2019" name="Sci. Rep.">
        <title>Draft genome of Tanacetum cinerariifolium, the natural source of mosquito coil.</title>
        <authorList>
            <person name="Yamashiro T."/>
            <person name="Shiraishi A."/>
            <person name="Satake H."/>
            <person name="Nakayama K."/>
        </authorList>
    </citation>
    <scope>NUCLEOTIDE SEQUENCE</scope>
</reference>
<comment type="caution">
    <text evidence="4">The sequence shown here is derived from an EMBL/GenBank/DDBJ whole genome shotgun (WGS) entry which is preliminary data.</text>
</comment>
<dbReference type="EMBL" id="BKCJ010294940">
    <property type="protein sequence ID" value="GEZ56865.1"/>
    <property type="molecule type" value="Genomic_DNA"/>
</dbReference>
<dbReference type="GO" id="GO:0008270">
    <property type="term" value="F:zinc ion binding"/>
    <property type="evidence" value="ECO:0007669"/>
    <property type="project" value="UniProtKB-KW"/>
</dbReference>
<accession>A0A699IKH8</accession>
<dbReference type="InterPro" id="IPR036875">
    <property type="entry name" value="Znf_CCHC_sf"/>
</dbReference>
<feature type="region of interest" description="Disordered" evidence="2">
    <location>
        <begin position="89"/>
        <end position="128"/>
    </location>
</feature>
<evidence type="ECO:0000259" key="3">
    <source>
        <dbReference type="PROSITE" id="PS50158"/>
    </source>
</evidence>
<protein>
    <recommendedName>
        <fullName evidence="3">CCHC-type domain-containing protein</fullName>
    </recommendedName>
</protein>
<feature type="compositionally biased region" description="Basic and acidic residues" evidence="2">
    <location>
        <begin position="89"/>
        <end position="105"/>
    </location>
</feature>
<sequence length="208" mass="23520">MTTRSADRSTIAPRGGRTGRRTSRGSGRTGEKTGRVPHLVTLKNKRNKRYIYGLALQIRRMVEAIELTTIQSAILKSEVLTDREIRNESLKKNSEKRGNGREPSKDGNATGDNKRSRTRKAFPTTTKTVRKEYTGSASKCTNYKFHHQPEAPCRTCTNCNHLGHFDRDCRKRTKMMNPLNARNPIAAHRACFECGGTDHYKATCPRLN</sequence>
<feature type="domain" description="CCHC-type" evidence="3">
    <location>
        <begin position="156"/>
        <end position="171"/>
    </location>
</feature>